<sequence length="183" mass="20646">MSMSNEVVAKRYAIALFELAEQDGTVSQIEKEMELVKQLFQDNGLQSFFSHPKITIQQKKAILSGNLKNAVSENVINTLFLMLDRKRGDSIAEMAEQYIQLAMEKERVADAVVYSVRPLTEKEQKEISKIFAEKVGKQELRMRNVINPDLIGGLRIRVGNQIFDGSVSGKLERMKRELAAANA</sequence>
<keyword evidence="7 8" id="KW-0066">ATP synthesis</keyword>
<proteinExistence type="inferred from homology"/>
<accession>A0A2U1K413</accession>
<evidence type="ECO:0000256" key="2">
    <source>
        <dbReference type="ARBA" id="ARBA00022448"/>
    </source>
</evidence>
<evidence type="ECO:0000256" key="6">
    <source>
        <dbReference type="ARBA" id="ARBA00023196"/>
    </source>
</evidence>
<keyword evidence="3 8" id="KW-0375">Hydrogen ion transport</keyword>
<dbReference type="PROSITE" id="PS00389">
    <property type="entry name" value="ATPASE_DELTA"/>
    <property type="match status" value="1"/>
</dbReference>
<keyword evidence="8" id="KW-1003">Cell membrane</keyword>
<keyword evidence="5 8" id="KW-0472">Membrane</keyword>
<gene>
    <name evidence="8" type="primary">atpH</name>
    <name evidence="9" type="ORF">DCC39_08820</name>
</gene>
<comment type="similarity">
    <text evidence="8">Belongs to the ATPase delta chain family.</text>
</comment>
<dbReference type="InterPro" id="IPR026015">
    <property type="entry name" value="ATP_synth_OSCP/delta_N_sf"/>
</dbReference>
<comment type="caution">
    <text evidence="9">The sequence shown here is derived from an EMBL/GenBank/DDBJ whole genome shotgun (WGS) entry which is preliminary data.</text>
</comment>
<dbReference type="GO" id="GO:0045259">
    <property type="term" value="C:proton-transporting ATP synthase complex"/>
    <property type="evidence" value="ECO:0007669"/>
    <property type="project" value="UniProtKB-KW"/>
</dbReference>
<dbReference type="Pfam" id="PF00213">
    <property type="entry name" value="OSCP"/>
    <property type="match status" value="1"/>
</dbReference>
<protein>
    <recommendedName>
        <fullName evidence="8">ATP synthase subunit delta</fullName>
    </recommendedName>
    <alternativeName>
        <fullName evidence="8">ATP synthase F(1) sector subunit delta</fullName>
    </alternativeName>
    <alternativeName>
        <fullName evidence="8">F-type ATPase subunit delta</fullName>
        <shortName evidence="8">F-ATPase subunit delta</shortName>
    </alternativeName>
</protein>
<comment type="function">
    <text evidence="8">F(1)F(0) ATP synthase produces ATP from ADP in the presence of a proton or sodium gradient. F-type ATPases consist of two structural domains, F(1) containing the extramembraneous catalytic core and F(0) containing the membrane proton channel, linked together by a central stalk and a peripheral stalk. During catalysis, ATP synthesis in the catalytic domain of F(1) is coupled via a rotary mechanism of the central stalk subunits to proton translocation.</text>
</comment>
<evidence type="ECO:0000256" key="1">
    <source>
        <dbReference type="ARBA" id="ARBA00004370"/>
    </source>
</evidence>
<keyword evidence="6 8" id="KW-0139">CF(1)</keyword>
<evidence type="ECO:0000256" key="4">
    <source>
        <dbReference type="ARBA" id="ARBA00023065"/>
    </source>
</evidence>
<dbReference type="InterPro" id="IPR000711">
    <property type="entry name" value="ATPase_OSCP/dsu"/>
</dbReference>
<dbReference type="NCBIfam" id="NF004403">
    <property type="entry name" value="PRK05758.2-4"/>
    <property type="match status" value="1"/>
</dbReference>
<comment type="subcellular location">
    <subcellularLocation>
        <location evidence="8">Cell membrane</location>
        <topology evidence="8">Peripheral membrane protein</topology>
    </subcellularLocation>
    <subcellularLocation>
        <location evidence="1">Membrane</location>
    </subcellularLocation>
</comment>
<keyword evidence="10" id="KW-1185">Reference proteome</keyword>
<dbReference type="EMBL" id="QCZG01000015">
    <property type="protein sequence ID" value="PWA11879.1"/>
    <property type="molecule type" value="Genomic_DNA"/>
</dbReference>
<name>A0A2U1K413_9BACI</name>
<dbReference type="Gene3D" id="1.10.520.20">
    <property type="entry name" value="N-terminal domain of the delta subunit of the F1F0-ATP synthase"/>
    <property type="match status" value="1"/>
</dbReference>
<dbReference type="PRINTS" id="PR00125">
    <property type="entry name" value="ATPASEDELTA"/>
</dbReference>
<evidence type="ECO:0000256" key="7">
    <source>
        <dbReference type="ARBA" id="ARBA00023310"/>
    </source>
</evidence>
<evidence type="ECO:0000256" key="8">
    <source>
        <dbReference type="HAMAP-Rule" id="MF_01416"/>
    </source>
</evidence>
<dbReference type="GO" id="GO:0005886">
    <property type="term" value="C:plasma membrane"/>
    <property type="evidence" value="ECO:0007669"/>
    <property type="project" value="UniProtKB-SubCell"/>
</dbReference>
<evidence type="ECO:0000256" key="5">
    <source>
        <dbReference type="ARBA" id="ARBA00023136"/>
    </source>
</evidence>
<organism evidence="9 10">
    <name type="scientific">Pueribacillus theae</name>
    <dbReference type="NCBI Taxonomy" id="2171751"/>
    <lineage>
        <taxon>Bacteria</taxon>
        <taxon>Bacillati</taxon>
        <taxon>Bacillota</taxon>
        <taxon>Bacilli</taxon>
        <taxon>Bacillales</taxon>
        <taxon>Bacillaceae</taxon>
        <taxon>Pueribacillus</taxon>
    </lineage>
</organism>
<reference evidence="9 10" key="1">
    <citation type="submission" date="2018-04" db="EMBL/GenBank/DDBJ databases">
        <title>Camelliibacillus theae gen. nov., sp. nov., isolated from Pu'er tea.</title>
        <authorList>
            <person name="Niu L."/>
        </authorList>
    </citation>
    <scope>NUCLEOTIDE SEQUENCE [LARGE SCALE GENOMIC DNA]</scope>
    <source>
        <strain evidence="9 10">T8</strain>
    </source>
</reference>
<dbReference type="HAMAP" id="MF_01416">
    <property type="entry name" value="ATP_synth_delta_bact"/>
    <property type="match status" value="1"/>
</dbReference>
<dbReference type="Proteomes" id="UP000245998">
    <property type="component" value="Unassembled WGS sequence"/>
</dbReference>
<dbReference type="PANTHER" id="PTHR11910">
    <property type="entry name" value="ATP SYNTHASE DELTA CHAIN"/>
    <property type="match status" value="1"/>
</dbReference>
<keyword evidence="4 8" id="KW-0406">Ion transport</keyword>
<dbReference type="SUPFAM" id="SSF47928">
    <property type="entry name" value="N-terminal domain of the delta subunit of the F1F0-ATP synthase"/>
    <property type="match status" value="1"/>
</dbReference>
<comment type="function">
    <text evidence="8">This protein is part of the stalk that links CF(0) to CF(1). It either transmits conformational changes from CF(0) to CF(1) or is implicated in proton conduction.</text>
</comment>
<evidence type="ECO:0000313" key="10">
    <source>
        <dbReference type="Proteomes" id="UP000245998"/>
    </source>
</evidence>
<dbReference type="AlphaFoldDB" id="A0A2U1K413"/>
<dbReference type="NCBIfam" id="TIGR01145">
    <property type="entry name" value="ATP_synt_delta"/>
    <property type="match status" value="1"/>
</dbReference>
<dbReference type="RefSeq" id="WP_116554523.1">
    <property type="nucleotide sequence ID" value="NZ_QCZG01000015.1"/>
</dbReference>
<dbReference type="InterPro" id="IPR020781">
    <property type="entry name" value="ATPase_OSCP/d_CS"/>
</dbReference>
<keyword evidence="2 8" id="KW-0813">Transport</keyword>
<dbReference type="GO" id="GO:0046933">
    <property type="term" value="F:proton-transporting ATP synthase activity, rotational mechanism"/>
    <property type="evidence" value="ECO:0007669"/>
    <property type="project" value="UniProtKB-UniRule"/>
</dbReference>
<dbReference type="OrthoDB" id="9802471at2"/>
<evidence type="ECO:0000313" key="9">
    <source>
        <dbReference type="EMBL" id="PWA11879.1"/>
    </source>
</evidence>
<evidence type="ECO:0000256" key="3">
    <source>
        <dbReference type="ARBA" id="ARBA00022781"/>
    </source>
</evidence>